<sequence>MLFCPNMKLIMVAQFADGSKRMDMVHVRCKQWSCPYCAPANARTWKDYILKRLSREDFSGKSWVFVTITAHEDSHKISPQATLRNLQRGWGKLYHRLKTFNGGKAFDYIRVFEKHENGKYGGYHMHLIMSIGDAFALKKDEFAQVLEREKTARKQGKRPRKRLKREKHPARWIKDACRACRMGYEADMKQIGSVTTKVASYMTKYISKQLEILEFPPRMRRIQASVRFGSPKRRKTGNARHWMPRSAIYKTDLEDYDLIFDMTRKHVISEDDFPDGVLWYPKELK</sequence>
<evidence type="ECO:0000259" key="1">
    <source>
        <dbReference type="Pfam" id="PF23343"/>
    </source>
</evidence>
<evidence type="ECO:0000313" key="2">
    <source>
        <dbReference type="EMBL" id="CRY94300.1"/>
    </source>
</evidence>
<dbReference type="Pfam" id="PF23343">
    <property type="entry name" value="REP_ORF2-G2P"/>
    <property type="match status" value="1"/>
</dbReference>
<dbReference type="AlphaFoldDB" id="A0A0H5PYP6"/>
<reference evidence="2" key="1">
    <citation type="submission" date="2015-06" db="EMBL/GenBank/DDBJ databases">
        <authorList>
            <person name="Joergensen T."/>
        </authorList>
    </citation>
    <scope>NUCLEOTIDE SEQUENCE</scope>
    <source>
        <strain evidence="2">RGRH0229</strain>
    </source>
</reference>
<protein>
    <recommendedName>
        <fullName evidence="1">Replication-associated protein ORF2/G2P domain-containing protein</fullName>
    </recommendedName>
</protein>
<proteinExistence type="predicted"/>
<dbReference type="InterPro" id="IPR056906">
    <property type="entry name" value="ORF2/G2P_dom"/>
</dbReference>
<feature type="domain" description="Replication-associated protein ORF2/G2P" evidence="1">
    <location>
        <begin position="64"/>
        <end position="209"/>
    </location>
</feature>
<reference evidence="2" key="2">
    <citation type="submission" date="2015-07" db="EMBL/GenBank/DDBJ databases">
        <title>Plasmids, circular viruses and viroids from rat gut.</title>
        <authorList>
            <person name="Jorgensen T.J."/>
            <person name="Hansen M.A."/>
            <person name="Xu Z."/>
            <person name="Tabak M.A."/>
            <person name="Sorensen S.J."/>
            <person name="Hansen L.H."/>
        </authorList>
    </citation>
    <scope>NUCLEOTIDE SEQUENCE</scope>
    <source>
        <strain evidence="2">RGRH0229</strain>
    </source>
</reference>
<dbReference type="EMBL" id="LN852902">
    <property type="protein sequence ID" value="CRY94300.1"/>
    <property type="molecule type" value="Genomic_DNA"/>
</dbReference>
<organism evidence="2">
    <name type="scientific">uncultured prokaryote</name>
    <dbReference type="NCBI Taxonomy" id="198431"/>
    <lineage>
        <taxon>unclassified sequences</taxon>
        <taxon>environmental samples</taxon>
    </lineage>
</organism>
<accession>A0A0H5PYP6</accession>
<name>A0A0H5PYP6_9ZZZZ</name>